<dbReference type="AlphaFoldDB" id="W2Q055"/>
<proteinExistence type="predicted"/>
<sequence>MSSDGSAFVDLTSSQCSSPRSAARGGPATVSTVALADPSLDLAGVRASLSALQLAIDQTEALRREFLATRRRAEDLDRQLADAANAASPFVLFYQHILLPSVSQAVSEFQDRISTLEAQLAAASSFGVIIPPATARRIADLESQLARSQSDLQVARDRQPSLASELRASATSHKAAQAEVDRLEATIERKPRRFRTLRDNYERRLKVADNTIAPHFA</sequence>
<feature type="region of interest" description="Disordered" evidence="1">
    <location>
        <begin position="1"/>
        <end position="27"/>
    </location>
</feature>
<feature type="compositionally biased region" description="Polar residues" evidence="1">
    <location>
        <begin position="1"/>
        <end position="20"/>
    </location>
</feature>
<accession>W2Q055</accession>
<organism evidence="2 3">
    <name type="scientific">Phytophthora nicotianae (strain INRA-310)</name>
    <name type="common">Phytophthora parasitica</name>
    <dbReference type="NCBI Taxonomy" id="761204"/>
    <lineage>
        <taxon>Eukaryota</taxon>
        <taxon>Sar</taxon>
        <taxon>Stramenopiles</taxon>
        <taxon>Oomycota</taxon>
        <taxon>Peronosporomycetes</taxon>
        <taxon>Peronosporales</taxon>
        <taxon>Peronosporaceae</taxon>
        <taxon>Phytophthora</taxon>
    </lineage>
</organism>
<gene>
    <name evidence="2" type="ORF">PPTG_12613</name>
</gene>
<dbReference type="EMBL" id="KI669595">
    <property type="protein sequence ID" value="ETN06497.1"/>
    <property type="molecule type" value="Genomic_DNA"/>
</dbReference>
<protein>
    <submittedName>
        <fullName evidence="2">Uncharacterized protein</fullName>
    </submittedName>
</protein>
<dbReference type="VEuPathDB" id="FungiDB:PPTG_12613"/>
<name>W2Q055_PHYN3</name>
<reference evidence="2 3" key="2">
    <citation type="submission" date="2013-11" db="EMBL/GenBank/DDBJ databases">
        <title>The Genome Sequence of Phytophthora parasitica INRA-310.</title>
        <authorList>
            <consortium name="The Broad Institute Genomics Platform"/>
            <person name="Russ C."/>
            <person name="Tyler B."/>
            <person name="Panabieres F."/>
            <person name="Shan W."/>
            <person name="Tripathy S."/>
            <person name="Grunwald N."/>
            <person name="Machado M."/>
            <person name="Johnson C.S."/>
            <person name="Arredondo F."/>
            <person name="Hong C."/>
            <person name="Coffey M."/>
            <person name="Young S.K."/>
            <person name="Zeng Q."/>
            <person name="Gargeya S."/>
            <person name="Fitzgerald M."/>
            <person name="Abouelleil A."/>
            <person name="Alvarado L."/>
            <person name="Chapman S.B."/>
            <person name="Gainer-Dewar J."/>
            <person name="Goldberg J."/>
            <person name="Griggs A."/>
            <person name="Gujja S."/>
            <person name="Hansen M."/>
            <person name="Howarth C."/>
            <person name="Imamovic A."/>
            <person name="Ireland A."/>
            <person name="Larimer J."/>
            <person name="McCowan C."/>
            <person name="Murphy C."/>
            <person name="Pearson M."/>
            <person name="Poon T.W."/>
            <person name="Priest M."/>
            <person name="Roberts A."/>
            <person name="Saif S."/>
            <person name="Shea T."/>
            <person name="Sykes S."/>
            <person name="Wortman J."/>
            <person name="Nusbaum C."/>
            <person name="Birren B."/>
        </authorList>
    </citation>
    <scope>NUCLEOTIDE SEQUENCE [LARGE SCALE GENOMIC DNA]</scope>
    <source>
        <strain evidence="2 3">INRA-310</strain>
    </source>
</reference>
<evidence type="ECO:0000256" key="1">
    <source>
        <dbReference type="SAM" id="MobiDB-lite"/>
    </source>
</evidence>
<evidence type="ECO:0000313" key="3">
    <source>
        <dbReference type="Proteomes" id="UP000018817"/>
    </source>
</evidence>
<evidence type="ECO:0000313" key="2">
    <source>
        <dbReference type="EMBL" id="ETN06497.1"/>
    </source>
</evidence>
<dbReference type="OrthoDB" id="129404at2759"/>
<dbReference type="RefSeq" id="XP_008907989.1">
    <property type="nucleotide sequence ID" value="XM_008909741.1"/>
</dbReference>
<dbReference type="Proteomes" id="UP000018817">
    <property type="component" value="Unassembled WGS sequence"/>
</dbReference>
<dbReference type="GeneID" id="20182048"/>
<reference evidence="3" key="1">
    <citation type="submission" date="2011-12" db="EMBL/GenBank/DDBJ databases">
        <authorList>
            <consortium name="The Broad Institute Genome Sequencing Platform"/>
            <person name="Russ C."/>
            <person name="Tyler B."/>
            <person name="Panabieres F."/>
            <person name="Shan W."/>
            <person name="Tripathy S."/>
            <person name="Grunwald N."/>
            <person name="Machado M."/>
            <person name="Young S.K."/>
            <person name="Zeng Q."/>
            <person name="Gargeya S."/>
            <person name="Fitzgerald M."/>
            <person name="Haas B."/>
            <person name="Abouelleil A."/>
            <person name="Alvarado L."/>
            <person name="Arachchi H.M."/>
            <person name="Berlin A."/>
            <person name="Chapman S.B."/>
            <person name="Gearin G."/>
            <person name="Goldberg J."/>
            <person name="Griggs A."/>
            <person name="Gujja S."/>
            <person name="Hansen M."/>
            <person name="Heiman D."/>
            <person name="Howarth C."/>
            <person name="Larimer J."/>
            <person name="Lui A."/>
            <person name="MacDonald P.J.P."/>
            <person name="McCowen C."/>
            <person name="Montmayeur A."/>
            <person name="Murphy C."/>
            <person name="Neiman D."/>
            <person name="Pearson M."/>
            <person name="Priest M."/>
            <person name="Roberts A."/>
            <person name="Saif S."/>
            <person name="Shea T."/>
            <person name="Sisk P."/>
            <person name="Stolte C."/>
            <person name="Sykes S."/>
            <person name="Wortman J."/>
            <person name="Nusbaum C."/>
            <person name="Birren B."/>
        </authorList>
    </citation>
    <scope>NUCLEOTIDE SEQUENCE [LARGE SCALE GENOMIC DNA]</scope>
    <source>
        <strain evidence="3">INRA-310</strain>
    </source>
</reference>